<evidence type="ECO:0000313" key="1">
    <source>
        <dbReference type="EMBL" id="KAF8482431.1"/>
    </source>
</evidence>
<protein>
    <submittedName>
        <fullName evidence="1">Uncharacterized protein</fullName>
    </submittedName>
</protein>
<evidence type="ECO:0000313" key="2">
    <source>
        <dbReference type="Proteomes" id="UP000759537"/>
    </source>
</evidence>
<accession>A0A9P5MZH5</accession>
<comment type="caution">
    <text evidence="1">The sequence shown here is derived from an EMBL/GenBank/DDBJ whole genome shotgun (WGS) entry which is preliminary data.</text>
</comment>
<organism evidence="1 2">
    <name type="scientific">Russula ochroleuca</name>
    <dbReference type="NCBI Taxonomy" id="152965"/>
    <lineage>
        <taxon>Eukaryota</taxon>
        <taxon>Fungi</taxon>
        <taxon>Dikarya</taxon>
        <taxon>Basidiomycota</taxon>
        <taxon>Agaricomycotina</taxon>
        <taxon>Agaricomycetes</taxon>
        <taxon>Russulales</taxon>
        <taxon>Russulaceae</taxon>
        <taxon>Russula</taxon>
    </lineage>
</organism>
<dbReference type="AlphaFoldDB" id="A0A9P5MZH5"/>
<reference evidence="1" key="1">
    <citation type="submission" date="2019-10" db="EMBL/GenBank/DDBJ databases">
        <authorList>
            <consortium name="DOE Joint Genome Institute"/>
            <person name="Kuo A."/>
            <person name="Miyauchi S."/>
            <person name="Kiss E."/>
            <person name="Drula E."/>
            <person name="Kohler A."/>
            <person name="Sanchez-Garcia M."/>
            <person name="Andreopoulos B."/>
            <person name="Barry K.W."/>
            <person name="Bonito G."/>
            <person name="Buee M."/>
            <person name="Carver A."/>
            <person name="Chen C."/>
            <person name="Cichocki N."/>
            <person name="Clum A."/>
            <person name="Culley D."/>
            <person name="Crous P.W."/>
            <person name="Fauchery L."/>
            <person name="Girlanda M."/>
            <person name="Hayes R."/>
            <person name="Keri Z."/>
            <person name="LaButti K."/>
            <person name="Lipzen A."/>
            <person name="Lombard V."/>
            <person name="Magnuson J."/>
            <person name="Maillard F."/>
            <person name="Morin E."/>
            <person name="Murat C."/>
            <person name="Nolan M."/>
            <person name="Ohm R."/>
            <person name="Pangilinan J."/>
            <person name="Pereira M."/>
            <person name="Perotto S."/>
            <person name="Peter M."/>
            <person name="Riley R."/>
            <person name="Sitrit Y."/>
            <person name="Stielow B."/>
            <person name="Szollosi G."/>
            <person name="Zifcakova L."/>
            <person name="Stursova M."/>
            <person name="Spatafora J.W."/>
            <person name="Tedersoo L."/>
            <person name="Vaario L.-M."/>
            <person name="Yamada A."/>
            <person name="Yan M."/>
            <person name="Wang P."/>
            <person name="Xu J."/>
            <person name="Bruns T."/>
            <person name="Baldrian P."/>
            <person name="Vilgalys R."/>
            <person name="Henrissat B."/>
            <person name="Grigoriev I.V."/>
            <person name="Hibbett D."/>
            <person name="Nagy L.G."/>
            <person name="Martin F.M."/>
        </authorList>
    </citation>
    <scope>NUCLEOTIDE SEQUENCE</scope>
    <source>
        <strain evidence="1">Prilba</strain>
    </source>
</reference>
<gene>
    <name evidence="1" type="ORF">DFH94DRAFT_680509</name>
</gene>
<dbReference type="OrthoDB" id="26681at2759"/>
<dbReference type="InterPro" id="IPR015943">
    <property type="entry name" value="WD40/YVTN_repeat-like_dom_sf"/>
</dbReference>
<name>A0A9P5MZH5_9AGAM</name>
<keyword evidence="2" id="KW-1185">Reference proteome</keyword>
<dbReference type="EMBL" id="WHVB01000005">
    <property type="protein sequence ID" value="KAF8482431.1"/>
    <property type="molecule type" value="Genomic_DNA"/>
</dbReference>
<dbReference type="InterPro" id="IPR036322">
    <property type="entry name" value="WD40_repeat_dom_sf"/>
</dbReference>
<dbReference type="Proteomes" id="UP000759537">
    <property type="component" value="Unassembled WGS sequence"/>
</dbReference>
<proteinExistence type="predicted"/>
<dbReference type="SUPFAM" id="SSF50978">
    <property type="entry name" value="WD40 repeat-like"/>
    <property type="match status" value="1"/>
</dbReference>
<dbReference type="Gene3D" id="2.130.10.10">
    <property type="entry name" value="YVTN repeat-like/Quinoprotein amine dehydrogenase"/>
    <property type="match status" value="1"/>
</dbReference>
<sequence>MWSGDLVAVVGWRLVNYALKQTLEQTVQVVEGIADLENLITGSEDHIAKLWRVSRSNSEPNGLSISLSNMMRPLSRSWSVVVSGSKDGSAALWDLHDRGMESAVSLEFIRPPSMRAMIHCDVLTTKIVSAHDHRSAPDPSLALTSTSRQHSYVPLTITSIAFHDWDILD</sequence>
<reference evidence="1" key="2">
    <citation type="journal article" date="2020" name="Nat. Commun.">
        <title>Large-scale genome sequencing of mycorrhizal fungi provides insights into the early evolution of symbiotic traits.</title>
        <authorList>
            <person name="Miyauchi S."/>
            <person name="Kiss E."/>
            <person name="Kuo A."/>
            <person name="Drula E."/>
            <person name="Kohler A."/>
            <person name="Sanchez-Garcia M."/>
            <person name="Morin E."/>
            <person name="Andreopoulos B."/>
            <person name="Barry K.W."/>
            <person name="Bonito G."/>
            <person name="Buee M."/>
            <person name="Carver A."/>
            <person name="Chen C."/>
            <person name="Cichocki N."/>
            <person name="Clum A."/>
            <person name="Culley D."/>
            <person name="Crous P.W."/>
            <person name="Fauchery L."/>
            <person name="Girlanda M."/>
            <person name="Hayes R.D."/>
            <person name="Keri Z."/>
            <person name="LaButti K."/>
            <person name="Lipzen A."/>
            <person name="Lombard V."/>
            <person name="Magnuson J."/>
            <person name="Maillard F."/>
            <person name="Murat C."/>
            <person name="Nolan M."/>
            <person name="Ohm R.A."/>
            <person name="Pangilinan J."/>
            <person name="Pereira M.F."/>
            <person name="Perotto S."/>
            <person name="Peter M."/>
            <person name="Pfister S."/>
            <person name="Riley R."/>
            <person name="Sitrit Y."/>
            <person name="Stielow J.B."/>
            <person name="Szollosi G."/>
            <person name="Zifcakova L."/>
            <person name="Stursova M."/>
            <person name="Spatafora J.W."/>
            <person name="Tedersoo L."/>
            <person name="Vaario L.M."/>
            <person name="Yamada A."/>
            <person name="Yan M."/>
            <person name="Wang P."/>
            <person name="Xu J."/>
            <person name="Bruns T."/>
            <person name="Baldrian P."/>
            <person name="Vilgalys R."/>
            <person name="Dunand C."/>
            <person name="Henrissat B."/>
            <person name="Grigoriev I.V."/>
            <person name="Hibbett D."/>
            <person name="Nagy L.G."/>
            <person name="Martin F.M."/>
        </authorList>
    </citation>
    <scope>NUCLEOTIDE SEQUENCE</scope>
    <source>
        <strain evidence="1">Prilba</strain>
    </source>
</reference>